<keyword evidence="2" id="KW-1185">Reference proteome</keyword>
<keyword evidence="1" id="KW-0282">Flagellum</keyword>
<sequence length="169" mass="18857">MRNNNVYARWFQEALLQHDSYAHSFNIMGYFEIASFKVDNFKTVLVMALSAITMSVYAATGSWSSEVPSVLVAMSDRAVSSQPIQPPAGAQVEHAAIERIHWRFQMPVNAPVNAWLCHPEQCVPLTAMRGSTTALAGKQVSGPLYFRFALTPGQRPVRVQELQVIVNYQ</sequence>
<gene>
    <name evidence="1" type="ORF">CK497_15345</name>
</gene>
<evidence type="ECO:0000313" key="2">
    <source>
        <dbReference type="Proteomes" id="UP000218675"/>
    </source>
</evidence>
<accession>A0ABX4HE64</accession>
<keyword evidence="1" id="KW-0966">Cell projection</keyword>
<dbReference type="Proteomes" id="UP000218675">
    <property type="component" value="Unassembled WGS sequence"/>
</dbReference>
<keyword evidence="1" id="KW-0969">Cilium</keyword>
<reference evidence="1 2" key="1">
    <citation type="submission" date="2017-08" db="EMBL/GenBank/DDBJ databases">
        <title>Halomonas binhaiensis sp. nov., isolated from saline alkaline soil.</title>
        <authorList>
            <person name="Wang D."/>
            <person name="Zhang G."/>
        </authorList>
    </citation>
    <scope>NUCLEOTIDE SEQUENCE [LARGE SCALE GENOMIC DNA]</scope>
    <source>
        <strain evidence="1 2">WN018</strain>
    </source>
</reference>
<organism evidence="1 2">
    <name type="scientific">Vreelandella alkaliphila</name>
    <dbReference type="NCBI Taxonomy" id="272774"/>
    <lineage>
        <taxon>Bacteria</taxon>
        <taxon>Pseudomonadati</taxon>
        <taxon>Pseudomonadota</taxon>
        <taxon>Gammaproteobacteria</taxon>
        <taxon>Oceanospirillales</taxon>
        <taxon>Halomonadaceae</taxon>
        <taxon>Vreelandella</taxon>
    </lineage>
</organism>
<proteinExistence type="predicted"/>
<dbReference type="Pfam" id="PF06366">
    <property type="entry name" value="FlhE"/>
    <property type="match status" value="1"/>
</dbReference>
<protein>
    <submittedName>
        <fullName evidence="1">Flagellar FlhE</fullName>
    </submittedName>
</protein>
<comment type="caution">
    <text evidence="1">The sequence shown here is derived from an EMBL/GenBank/DDBJ whole genome shotgun (WGS) entry which is preliminary data.</text>
</comment>
<dbReference type="EMBL" id="NSKA01000006">
    <property type="protein sequence ID" value="PAU70734.1"/>
    <property type="molecule type" value="Genomic_DNA"/>
</dbReference>
<dbReference type="InterPro" id="IPR009420">
    <property type="entry name" value="FlhE"/>
</dbReference>
<evidence type="ECO:0000313" key="1">
    <source>
        <dbReference type="EMBL" id="PAU70734.1"/>
    </source>
</evidence>
<name>A0ABX4HE64_9GAMM</name>